<keyword evidence="2" id="KW-1185">Reference proteome</keyword>
<protein>
    <submittedName>
        <fullName evidence="1">Uncharacterized protein</fullName>
    </submittedName>
</protein>
<evidence type="ECO:0000313" key="2">
    <source>
        <dbReference type="Proteomes" id="UP000249915"/>
    </source>
</evidence>
<dbReference type="EMBL" id="MASW01000001">
    <property type="protein sequence ID" value="PXY32278.1"/>
    <property type="molecule type" value="Genomic_DNA"/>
</dbReference>
<dbReference type="Proteomes" id="UP000249915">
    <property type="component" value="Unassembled WGS sequence"/>
</dbReference>
<proteinExistence type="predicted"/>
<organism evidence="1 2">
    <name type="scientific">Prauserella muralis</name>
    <dbReference type="NCBI Taxonomy" id="588067"/>
    <lineage>
        <taxon>Bacteria</taxon>
        <taxon>Bacillati</taxon>
        <taxon>Actinomycetota</taxon>
        <taxon>Actinomycetes</taxon>
        <taxon>Pseudonocardiales</taxon>
        <taxon>Pseudonocardiaceae</taxon>
        <taxon>Prauserella</taxon>
    </lineage>
</organism>
<comment type="caution">
    <text evidence="1">The sequence shown here is derived from an EMBL/GenBank/DDBJ whole genome shotgun (WGS) entry which is preliminary data.</text>
</comment>
<accession>A0A2V4BAH7</accession>
<sequence length="86" mass="8905">MTPEFLDTFASLVFSRGIEHVFDVRAVFPAATDAGSPRLSWRGRVFVLSVREVVCDAGRGGGFACRPFLVFPVFPGAGAGAGGGGG</sequence>
<reference evidence="1 2" key="1">
    <citation type="submission" date="2016-07" db="EMBL/GenBank/DDBJ databases">
        <title>Draft genome sequence of Prauserella muralis DSM 45305, isolated from a mould-covered wall in an indoor environment.</title>
        <authorList>
            <person name="Ruckert C."/>
            <person name="Albersmeier A."/>
            <person name="Jiang C.-L."/>
            <person name="Jiang Y."/>
            <person name="Kalinowski J."/>
            <person name="Schneider O."/>
            <person name="Winkler A."/>
            <person name="Zotchev S.B."/>
        </authorList>
    </citation>
    <scope>NUCLEOTIDE SEQUENCE [LARGE SCALE GENOMIC DNA]</scope>
    <source>
        <strain evidence="1 2">DSM 45305</strain>
    </source>
</reference>
<gene>
    <name evidence="1" type="ORF">BAY60_08335</name>
</gene>
<name>A0A2V4BAH7_9PSEU</name>
<evidence type="ECO:0000313" key="1">
    <source>
        <dbReference type="EMBL" id="PXY32278.1"/>
    </source>
</evidence>
<dbReference type="AlphaFoldDB" id="A0A2V4BAH7"/>